<keyword evidence="1" id="KW-1133">Transmembrane helix</keyword>
<sequence length="121" mass="13050">MFGRKINGKENAYNYNDAASVLQPFLKKEEQILYASGDGNFNESIIEKLYHMEDTATGKAIAAAHIALLLGGVLVCILGHEGIGLLMIALFILIPIVGLIVLIICIASSLRVPTVPLLTKE</sequence>
<evidence type="ECO:0000313" key="3">
    <source>
        <dbReference type="Proteomes" id="UP000019365"/>
    </source>
</evidence>
<feature type="transmembrane region" description="Helical" evidence="1">
    <location>
        <begin position="60"/>
        <end position="80"/>
    </location>
</feature>
<accession>W7UGZ8</accession>
<comment type="caution">
    <text evidence="2">The sequence shown here is derived from an EMBL/GenBank/DDBJ whole genome shotgun (WGS) entry which is preliminary data.</text>
</comment>
<dbReference type="EMBL" id="ATAX01000028">
    <property type="protein sequence ID" value="EWM53198.1"/>
    <property type="molecule type" value="Genomic_DNA"/>
</dbReference>
<dbReference type="AlphaFoldDB" id="W7UGZ8"/>
<dbReference type="PATRIC" id="fig|1341157.4.peg.2685"/>
<gene>
    <name evidence="2" type="ORF">RF007C_16435</name>
</gene>
<protein>
    <submittedName>
        <fullName evidence="2">Uncharacterized protein</fullName>
    </submittedName>
</protein>
<keyword evidence="3" id="KW-1185">Reference proteome</keyword>
<organism evidence="2 3">
    <name type="scientific">Ruminococcus flavefaciens 007c</name>
    <dbReference type="NCBI Taxonomy" id="1341157"/>
    <lineage>
        <taxon>Bacteria</taxon>
        <taxon>Bacillati</taxon>
        <taxon>Bacillota</taxon>
        <taxon>Clostridia</taxon>
        <taxon>Eubacteriales</taxon>
        <taxon>Oscillospiraceae</taxon>
        <taxon>Ruminococcus</taxon>
    </lineage>
</organism>
<feature type="transmembrane region" description="Helical" evidence="1">
    <location>
        <begin position="86"/>
        <end position="110"/>
    </location>
</feature>
<keyword evidence="1" id="KW-0472">Membrane</keyword>
<keyword evidence="1" id="KW-0812">Transmembrane</keyword>
<evidence type="ECO:0000313" key="2">
    <source>
        <dbReference type="EMBL" id="EWM53198.1"/>
    </source>
</evidence>
<dbReference type="Proteomes" id="UP000019365">
    <property type="component" value="Unassembled WGS sequence"/>
</dbReference>
<proteinExistence type="predicted"/>
<dbReference type="RefSeq" id="WP_037300530.1">
    <property type="nucleotide sequence ID" value="NZ_ATAX01000028.1"/>
</dbReference>
<name>W7UGZ8_RUMFL</name>
<reference evidence="2 3" key="1">
    <citation type="journal article" date="2014" name="PLoS ONE">
        <title>Rumen cellulosomics: divergent fiber-degrading strategies revealed by comparative genome-wide analysis of six ruminococcal strains.</title>
        <authorList>
            <person name="Dassa B."/>
            <person name="Borovok I."/>
            <person name="Ruimy-Israeli V."/>
            <person name="Lamed R."/>
            <person name="Flint H.J."/>
            <person name="Duncan S.H."/>
            <person name="Henrissat B."/>
            <person name="Coutinho P."/>
            <person name="Morrison M."/>
            <person name="Mosoni P."/>
            <person name="Yeoman C.J."/>
            <person name="White B.A."/>
            <person name="Bayer E.A."/>
        </authorList>
    </citation>
    <scope>NUCLEOTIDE SEQUENCE [LARGE SCALE GENOMIC DNA]</scope>
    <source>
        <strain evidence="2 3">007c</strain>
    </source>
</reference>
<evidence type="ECO:0000256" key="1">
    <source>
        <dbReference type="SAM" id="Phobius"/>
    </source>
</evidence>